<sequence length="297" mass="34033">MKYSDDLLRVKTRIDSRKDLETFRFPILLPQKHQMVEKLIMSKHLQLEHAGTQTLMSCLKESFWIIKSRETVARRDKKMHTKCKRFSACPLEAVSIPLPEDRVRDAAVFEITGIDQCGPLFLKTDKKCWIVLDTCAVYRTVHLELVSYLSTECFILVLRRFIARRGHPSTIYSDSGKNLEGTANLSQKIDWKKIENFASEKGFPRNSVLLLHPGGGGFWERLIGLLKSILRKVLGRACLSEEELVTVRCDAESLINSRPLTYLSEDPDELSALTPSMFLQKIREIGVPDLDMIDSKY</sequence>
<organism evidence="2 3">
    <name type="scientific">Trichonephila clavipes</name>
    <name type="common">Golden silk orbweaver</name>
    <name type="synonym">Nephila clavipes</name>
    <dbReference type="NCBI Taxonomy" id="2585209"/>
    <lineage>
        <taxon>Eukaryota</taxon>
        <taxon>Metazoa</taxon>
        <taxon>Ecdysozoa</taxon>
        <taxon>Arthropoda</taxon>
        <taxon>Chelicerata</taxon>
        <taxon>Arachnida</taxon>
        <taxon>Araneae</taxon>
        <taxon>Araneomorphae</taxon>
        <taxon>Entelegynae</taxon>
        <taxon>Araneoidea</taxon>
        <taxon>Nephilidae</taxon>
        <taxon>Trichonephila</taxon>
    </lineage>
</organism>
<dbReference type="InterPro" id="IPR001584">
    <property type="entry name" value="Integrase_cat-core"/>
</dbReference>
<accession>A0A8X6VUP1</accession>
<gene>
    <name evidence="2" type="primary">AVEN_3866_1</name>
    <name evidence="2" type="ORF">TNCV_2179921</name>
</gene>
<dbReference type="InterPro" id="IPR036397">
    <property type="entry name" value="RNaseH_sf"/>
</dbReference>
<dbReference type="Gene3D" id="3.30.420.10">
    <property type="entry name" value="Ribonuclease H-like superfamily/Ribonuclease H"/>
    <property type="match status" value="1"/>
</dbReference>
<dbReference type="SUPFAM" id="SSF53098">
    <property type="entry name" value="Ribonuclease H-like"/>
    <property type="match status" value="1"/>
</dbReference>
<dbReference type="GO" id="GO:0003676">
    <property type="term" value="F:nucleic acid binding"/>
    <property type="evidence" value="ECO:0007669"/>
    <property type="project" value="InterPro"/>
</dbReference>
<keyword evidence="3" id="KW-1185">Reference proteome</keyword>
<evidence type="ECO:0000259" key="1">
    <source>
        <dbReference type="PROSITE" id="PS50994"/>
    </source>
</evidence>
<dbReference type="Proteomes" id="UP000887159">
    <property type="component" value="Unassembled WGS sequence"/>
</dbReference>
<evidence type="ECO:0000313" key="3">
    <source>
        <dbReference type="Proteomes" id="UP000887159"/>
    </source>
</evidence>
<evidence type="ECO:0000313" key="2">
    <source>
        <dbReference type="EMBL" id="GFY22731.1"/>
    </source>
</evidence>
<dbReference type="GO" id="GO:0015074">
    <property type="term" value="P:DNA integration"/>
    <property type="evidence" value="ECO:0007669"/>
    <property type="project" value="InterPro"/>
</dbReference>
<dbReference type="PANTHER" id="PTHR47331">
    <property type="entry name" value="PHD-TYPE DOMAIN-CONTAINING PROTEIN"/>
    <property type="match status" value="1"/>
</dbReference>
<feature type="domain" description="Integrase catalytic" evidence="1">
    <location>
        <begin position="95"/>
        <end position="275"/>
    </location>
</feature>
<dbReference type="AlphaFoldDB" id="A0A8X6VUP1"/>
<comment type="caution">
    <text evidence="2">The sequence shown here is derived from an EMBL/GenBank/DDBJ whole genome shotgun (WGS) entry which is preliminary data.</text>
</comment>
<dbReference type="EMBL" id="BMAU01021361">
    <property type="protein sequence ID" value="GFY22731.1"/>
    <property type="molecule type" value="Genomic_DNA"/>
</dbReference>
<dbReference type="InterPro" id="IPR012337">
    <property type="entry name" value="RNaseH-like_sf"/>
</dbReference>
<reference evidence="2" key="1">
    <citation type="submission" date="2020-08" db="EMBL/GenBank/DDBJ databases">
        <title>Multicomponent nature underlies the extraordinary mechanical properties of spider dragline silk.</title>
        <authorList>
            <person name="Kono N."/>
            <person name="Nakamura H."/>
            <person name="Mori M."/>
            <person name="Yoshida Y."/>
            <person name="Ohtoshi R."/>
            <person name="Malay A.D."/>
            <person name="Moran D.A.P."/>
            <person name="Tomita M."/>
            <person name="Numata K."/>
            <person name="Arakawa K."/>
        </authorList>
    </citation>
    <scope>NUCLEOTIDE SEQUENCE</scope>
</reference>
<protein>
    <submittedName>
        <fullName evidence="2">Integrase catalytic domain-containing protein</fullName>
    </submittedName>
</protein>
<dbReference type="PANTHER" id="PTHR47331:SF2">
    <property type="match status" value="1"/>
</dbReference>
<name>A0A8X6VUP1_TRICX</name>
<proteinExistence type="predicted"/>
<dbReference type="PROSITE" id="PS50994">
    <property type="entry name" value="INTEGRASE"/>
    <property type="match status" value="1"/>
</dbReference>